<evidence type="ECO:0000313" key="4">
    <source>
        <dbReference type="Proteomes" id="UP001139384"/>
    </source>
</evidence>
<evidence type="ECO:0000256" key="1">
    <source>
        <dbReference type="SAM" id="SignalP"/>
    </source>
</evidence>
<keyword evidence="3" id="KW-0540">Nuclease</keyword>
<feature type="signal peptide" evidence="1">
    <location>
        <begin position="1"/>
        <end position="29"/>
    </location>
</feature>
<keyword evidence="3" id="KW-0255">Endonuclease</keyword>
<organism evidence="3 4">
    <name type="scientific">Streptomyces muensis</name>
    <dbReference type="NCBI Taxonomy" id="1077944"/>
    <lineage>
        <taxon>Bacteria</taxon>
        <taxon>Bacillati</taxon>
        <taxon>Actinomycetota</taxon>
        <taxon>Actinomycetes</taxon>
        <taxon>Kitasatosporales</taxon>
        <taxon>Streptomycetaceae</taxon>
        <taxon>Streptomyces</taxon>
    </lineage>
</organism>
<dbReference type="Proteomes" id="UP001139384">
    <property type="component" value="Unassembled WGS sequence"/>
</dbReference>
<feature type="domain" description="Endonuclease/exonuclease/phosphatase" evidence="2">
    <location>
        <begin position="49"/>
        <end position="292"/>
    </location>
</feature>
<keyword evidence="1" id="KW-0732">Signal</keyword>
<dbReference type="InterPro" id="IPR005135">
    <property type="entry name" value="Endo/exonuclease/phosphatase"/>
</dbReference>
<dbReference type="InterPro" id="IPR036691">
    <property type="entry name" value="Endo/exonu/phosph_ase_sf"/>
</dbReference>
<feature type="chain" id="PRO_5040909319" evidence="1">
    <location>
        <begin position="30"/>
        <end position="302"/>
    </location>
</feature>
<dbReference type="GO" id="GO:0004519">
    <property type="term" value="F:endonuclease activity"/>
    <property type="evidence" value="ECO:0007669"/>
    <property type="project" value="UniProtKB-KW"/>
</dbReference>
<proteinExistence type="predicted"/>
<accession>A0A9X1Q1W9</accession>
<dbReference type="PROSITE" id="PS51318">
    <property type="entry name" value="TAT"/>
    <property type="match status" value="1"/>
</dbReference>
<dbReference type="AlphaFoldDB" id="A0A9X1Q1W9"/>
<protein>
    <submittedName>
        <fullName evidence="3">Endonuclease/exonuclease/phosphatase family protein</fullName>
    </submittedName>
</protein>
<keyword evidence="3" id="KW-0378">Hydrolase</keyword>
<dbReference type="PANTHER" id="PTHR12121:SF36">
    <property type="entry name" value="ENDONUCLEASE_EXONUCLEASE_PHOSPHATASE DOMAIN-CONTAINING PROTEIN"/>
    <property type="match status" value="1"/>
</dbReference>
<keyword evidence="4" id="KW-1185">Reference proteome</keyword>
<evidence type="ECO:0000259" key="2">
    <source>
        <dbReference type="Pfam" id="PF03372"/>
    </source>
</evidence>
<dbReference type="CDD" id="cd09083">
    <property type="entry name" value="EEP-1"/>
    <property type="match status" value="1"/>
</dbReference>
<reference evidence="3" key="1">
    <citation type="submission" date="2022-01" db="EMBL/GenBank/DDBJ databases">
        <title>Draft Genome Sequences of Seven Type Strains of the Genus Streptomyces.</title>
        <authorList>
            <person name="Aziz S."/>
            <person name="Coretto E."/>
            <person name="Chronakova A."/>
            <person name="Sproer C."/>
            <person name="Huber K."/>
            <person name="Nouioui I."/>
            <person name="Gross H."/>
        </authorList>
    </citation>
    <scope>NUCLEOTIDE SEQUENCE</scope>
    <source>
        <strain evidence="3">DSM 103493</strain>
    </source>
</reference>
<sequence length="302" mass="33229">MPKHSRVTRRLGMKAVLAAAVTAPLSSTALPTSSASAGEPAPSGHLQAMSFNLRFASAAEPHSWTVRRPVMRELLRREAPHVVGTQEGVFAQLLDIDSDLGPHYDWLGTGRLHGSRDEAMAVFYDTRRLRPTEYDHFWLSDTPDVIGSNTWGAAFARMVTWVRFRDLADTGREFYVLNTHFDHVSQYARERSAALIAARIAGFDRSLPVVVTGDFNVAAHKNTAYDTLLGAGLVDTWDTARERSALYATFHGFKPLTPNGDRIDWVLTTPGVTAHRAAINTFSDGGQFPSDHLPVQAFLSLG</sequence>
<dbReference type="InterPro" id="IPR006311">
    <property type="entry name" value="TAT_signal"/>
</dbReference>
<dbReference type="Pfam" id="PF03372">
    <property type="entry name" value="Exo_endo_phos"/>
    <property type="match status" value="1"/>
</dbReference>
<gene>
    <name evidence="3" type="ORF">L0P92_26305</name>
</gene>
<name>A0A9X1Q1W9_STRM4</name>
<evidence type="ECO:0000313" key="3">
    <source>
        <dbReference type="EMBL" id="MCF1597046.1"/>
    </source>
</evidence>
<dbReference type="RefSeq" id="WP_234765468.1">
    <property type="nucleotide sequence ID" value="NZ_JAKEIP010000127.1"/>
</dbReference>
<comment type="caution">
    <text evidence="3">The sequence shown here is derived from an EMBL/GenBank/DDBJ whole genome shotgun (WGS) entry which is preliminary data.</text>
</comment>
<dbReference type="EMBL" id="JAKEIP010000127">
    <property type="protein sequence ID" value="MCF1597046.1"/>
    <property type="molecule type" value="Genomic_DNA"/>
</dbReference>
<dbReference type="PANTHER" id="PTHR12121">
    <property type="entry name" value="CARBON CATABOLITE REPRESSOR PROTEIN 4"/>
    <property type="match status" value="1"/>
</dbReference>
<dbReference type="Gene3D" id="3.60.10.10">
    <property type="entry name" value="Endonuclease/exonuclease/phosphatase"/>
    <property type="match status" value="1"/>
</dbReference>
<dbReference type="SUPFAM" id="SSF56219">
    <property type="entry name" value="DNase I-like"/>
    <property type="match status" value="1"/>
</dbReference>
<dbReference type="InterPro" id="IPR050410">
    <property type="entry name" value="CCR4/nocturin_mRNA_transcr"/>
</dbReference>
<dbReference type="GO" id="GO:0000175">
    <property type="term" value="F:3'-5'-RNA exonuclease activity"/>
    <property type="evidence" value="ECO:0007669"/>
    <property type="project" value="TreeGrafter"/>
</dbReference>